<dbReference type="SMART" id="SM00530">
    <property type="entry name" value="HTH_XRE"/>
    <property type="match status" value="1"/>
</dbReference>
<dbReference type="SUPFAM" id="SSF47413">
    <property type="entry name" value="lambda repressor-like DNA-binding domains"/>
    <property type="match status" value="1"/>
</dbReference>
<proteinExistence type="predicted"/>
<organism evidence="2 3">
    <name type="scientific">Micromonospora rosaria</name>
    <dbReference type="NCBI Taxonomy" id="47874"/>
    <lineage>
        <taxon>Bacteria</taxon>
        <taxon>Bacillati</taxon>
        <taxon>Actinomycetota</taxon>
        <taxon>Actinomycetes</taxon>
        <taxon>Micromonosporales</taxon>
        <taxon>Micromonosporaceae</taxon>
        <taxon>Micromonospora</taxon>
    </lineage>
</organism>
<protein>
    <recommendedName>
        <fullName evidence="1">HTH cro/C1-type domain-containing protein</fullName>
    </recommendedName>
</protein>
<reference evidence="2 3" key="1">
    <citation type="submission" date="2016-01" db="EMBL/GenBank/DDBJ databases">
        <title>Whole genome sequence and analysis of Micromonospora rosaria DSM 803, which can produce antibacterial substance rosamicin.</title>
        <authorList>
            <person name="Yang H."/>
            <person name="He X."/>
            <person name="Zhu D."/>
        </authorList>
    </citation>
    <scope>NUCLEOTIDE SEQUENCE [LARGE SCALE GENOMIC DNA]</scope>
    <source>
        <strain evidence="2 3">DSM 803</strain>
    </source>
</reference>
<dbReference type="Gene3D" id="1.10.260.40">
    <property type="entry name" value="lambda repressor-like DNA-binding domains"/>
    <property type="match status" value="1"/>
</dbReference>
<dbReference type="Proteomes" id="UP000070620">
    <property type="component" value="Unassembled WGS sequence"/>
</dbReference>
<feature type="domain" description="HTH cro/C1-type" evidence="1">
    <location>
        <begin position="1"/>
        <end position="56"/>
    </location>
</feature>
<accession>A0A136PM97</accession>
<keyword evidence="3" id="KW-1185">Reference proteome</keyword>
<dbReference type="Pfam" id="PF13560">
    <property type="entry name" value="HTH_31"/>
    <property type="match status" value="1"/>
</dbReference>
<dbReference type="InterPro" id="IPR001387">
    <property type="entry name" value="Cro/C1-type_HTH"/>
</dbReference>
<dbReference type="GO" id="GO:0003677">
    <property type="term" value="F:DNA binding"/>
    <property type="evidence" value="ECO:0007669"/>
    <property type="project" value="InterPro"/>
</dbReference>
<dbReference type="InterPro" id="IPR010982">
    <property type="entry name" value="Lambda_DNA-bd_dom_sf"/>
</dbReference>
<sequence length="379" mass="39957">MAYWRGRRNMSQQQFADRLGKSKSWVDKVERGARSLDRVSVIHDVAQVLALDPDILLGGDHRPEPAQSPAETADGVQAVRAALTRHPALTARPTVPAPDPDRYRTRIAHADAVYGHGRYTVLLELLPGLLHDSYRMAVDHQVQAYRLTTLTLVKLGAADLAWLAADRGLAVAASTDDPLLAAVAAAPLGQALRAAGRHRHAFETAIVSAHQIAPLTDGTGTPAERAACVMLLLQAALAAAGHRDRPTVTELLDDAHGMTEPAGAERAAVEAARIAAAAALGEGRSAVDLHEDLTAGPGWPLLPLEHRAAHLVDVTPAYVLAGDLVAAGRALLDADRLAPAEVRIRPTGRTTLARVLAGTGRPDPLLLVLADAAGVDVAR</sequence>
<dbReference type="PROSITE" id="PS50943">
    <property type="entry name" value="HTH_CROC1"/>
    <property type="match status" value="1"/>
</dbReference>
<evidence type="ECO:0000259" key="1">
    <source>
        <dbReference type="PROSITE" id="PS50943"/>
    </source>
</evidence>
<evidence type="ECO:0000313" key="3">
    <source>
        <dbReference type="Proteomes" id="UP000070620"/>
    </source>
</evidence>
<evidence type="ECO:0000313" key="2">
    <source>
        <dbReference type="EMBL" id="KXK59579.1"/>
    </source>
</evidence>
<dbReference type="CDD" id="cd00093">
    <property type="entry name" value="HTH_XRE"/>
    <property type="match status" value="1"/>
</dbReference>
<gene>
    <name evidence="2" type="ORF">AWW66_23435</name>
</gene>
<comment type="caution">
    <text evidence="2">The sequence shown here is derived from an EMBL/GenBank/DDBJ whole genome shotgun (WGS) entry which is preliminary data.</text>
</comment>
<dbReference type="EMBL" id="LRQV01000106">
    <property type="protein sequence ID" value="KXK59579.1"/>
    <property type="molecule type" value="Genomic_DNA"/>
</dbReference>
<dbReference type="AlphaFoldDB" id="A0A136PM97"/>
<name>A0A136PM97_9ACTN</name>